<dbReference type="InterPro" id="IPR002156">
    <property type="entry name" value="RNaseH_domain"/>
</dbReference>
<dbReference type="InterPro" id="IPR036397">
    <property type="entry name" value="RNaseH_sf"/>
</dbReference>
<dbReference type="GO" id="GO:0003676">
    <property type="term" value="F:nucleic acid binding"/>
    <property type="evidence" value="ECO:0007669"/>
    <property type="project" value="InterPro"/>
</dbReference>
<protein>
    <recommendedName>
        <fullName evidence="1">RNase H type-1 domain-containing protein</fullName>
    </recommendedName>
</protein>
<accession>A0A3G5AF81</accession>
<feature type="domain" description="RNase H type-1" evidence="1">
    <location>
        <begin position="1"/>
        <end position="142"/>
    </location>
</feature>
<organism evidence="2">
    <name type="scientific">Satyrvirus sp</name>
    <dbReference type="NCBI Taxonomy" id="2487771"/>
    <lineage>
        <taxon>Viruses</taxon>
        <taxon>Varidnaviria</taxon>
        <taxon>Bamfordvirae</taxon>
        <taxon>Nucleocytoviricota</taxon>
        <taxon>Megaviricetes</taxon>
        <taxon>Imitervirales</taxon>
        <taxon>Mimiviridae</taxon>
        <taxon>Megamimivirinae</taxon>
    </lineage>
</organism>
<gene>
    <name evidence="2" type="ORF">Satyrvirus1_17</name>
</gene>
<proteinExistence type="predicted"/>
<dbReference type="Gene3D" id="3.30.420.10">
    <property type="entry name" value="Ribonuclease H-like superfamily/Ribonuclease H"/>
    <property type="match status" value="1"/>
</dbReference>
<dbReference type="InterPro" id="IPR012337">
    <property type="entry name" value="RNaseH-like_sf"/>
</dbReference>
<dbReference type="PROSITE" id="PS50879">
    <property type="entry name" value="RNASE_H_1"/>
    <property type="match status" value="1"/>
</dbReference>
<dbReference type="SUPFAM" id="SSF53098">
    <property type="entry name" value="Ribonuclease H-like"/>
    <property type="match status" value="1"/>
</dbReference>
<dbReference type="Pfam" id="PF00075">
    <property type="entry name" value="RNase_H"/>
    <property type="match status" value="1"/>
</dbReference>
<evidence type="ECO:0000313" key="2">
    <source>
        <dbReference type="EMBL" id="AYV84931.1"/>
    </source>
</evidence>
<reference evidence="2" key="1">
    <citation type="submission" date="2018-10" db="EMBL/GenBank/DDBJ databases">
        <title>Hidden diversity of soil giant viruses.</title>
        <authorList>
            <person name="Schulz F."/>
            <person name="Alteio L."/>
            <person name="Goudeau D."/>
            <person name="Ryan E.M."/>
            <person name="Malmstrom R.R."/>
            <person name="Blanchard J."/>
            <person name="Woyke T."/>
        </authorList>
    </citation>
    <scope>NUCLEOTIDE SEQUENCE</scope>
    <source>
        <strain evidence="2">SAV1</strain>
    </source>
</reference>
<sequence>MAAIKCYCDASYDPKSHVAIIGYIVGNNSICTEKIVNTNNTRAEIIGLINLIGTLEDNDYVIYTDCQNIIKRLKSKDKLVENGFKNKKGIPLSNADLYKKLFDTIKPNIKLEHIKGHLPTKFMTDDNKMFSMLDKFVRKKLRNIVTNSNNDS</sequence>
<dbReference type="EMBL" id="MK072437">
    <property type="protein sequence ID" value="AYV84931.1"/>
    <property type="molecule type" value="Genomic_DNA"/>
</dbReference>
<name>A0A3G5AF81_9VIRU</name>
<dbReference type="GO" id="GO:0004523">
    <property type="term" value="F:RNA-DNA hybrid ribonuclease activity"/>
    <property type="evidence" value="ECO:0007669"/>
    <property type="project" value="InterPro"/>
</dbReference>
<evidence type="ECO:0000259" key="1">
    <source>
        <dbReference type="PROSITE" id="PS50879"/>
    </source>
</evidence>